<dbReference type="Pfam" id="PF14023">
    <property type="entry name" value="Bestrophin-like"/>
    <property type="match status" value="1"/>
</dbReference>
<reference evidence="2" key="1">
    <citation type="submission" date="2022-05" db="EMBL/GenBank/DDBJ databases">
        <title>Sphingomonas sp. strain MG17 Genome sequencing and assembly.</title>
        <authorList>
            <person name="Kim I."/>
        </authorList>
    </citation>
    <scope>NUCLEOTIDE SEQUENCE</scope>
    <source>
        <strain evidence="2">MG17</strain>
    </source>
</reference>
<sequence>MAAAQTRASQQQLWVDVGRVLDATPEAALSQSLLEGMKQSFDLAAMRTSSRAARIPDRVFQVLILYAALSMVMLGYVLAYKNRRHYVATAILVLLVTISLTIILDLDRPRDGAIQVSQEALEDLWRLLN</sequence>
<proteinExistence type="predicted"/>
<dbReference type="InterPro" id="IPR025333">
    <property type="entry name" value="DUF4239"/>
</dbReference>
<keyword evidence="3" id="KW-1185">Reference proteome</keyword>
<gene>
    <name evidence="2" type="ORF">M9978_18890</name>
</gene>
<name>A0A9X2HNE7_9SPHN</name>
<dbReference type="AlphaFoldDB" id="A0A9X2HNE7"/>
<evidence type="ECO:0000256" key="1">
    <source>
        <dbReference type="SAM" id="Phobius"/>
    </source>
</evidence>
<feature type="transmembrane region" description="Helical" evidence="1">
    <location>
        <begin position="59"/>
        <end position="79"/>
    </location>
</feature>
<comment type="caution">
    <text evidence="2">The sequence shown here is derived from an EMBL/GenBank/DDBJ whole genome shotgun (WGS) entry which is preliminary data.</text>
</comment>
<dbReference type="Proteomes" id="UP001139451">
    <property type="component" value="Unassembled WGS sequence"/>
</dbReference>
<keyword evidence="1" id="KW-0812">Transmembrane</keyword>
<evidence type="ECO:0000313" key="2">
    <source>
        <dbReference type="EMBL" id="MCP3732494.1"/>
    </source>
</evidence>
<dbReference type="EMBL" id="JAMLDX010000019">
    <property type="protein sequence ID" value="MCP3732494.1"/>
    <property type="molecule type" value="Genomic_DNA"/>
</dbReference>
<organism evidence="2 3">
    <name type="scientific">Sphingomonas tagetis</name>
    <dbReference type="NCBI Taxonomy" id="2949092"/>
    <lineage>
        <taxon>Bacteria</taxon>
        <taxon>Pseudomonadati</taxon>
        <taxon>Pseudomonadota</taxon>
        <taxon>Alphaproteobacteria</taxon>
        <taxon>Sphingomonadales</taxon>
        <taxon>Sphingomonadaceae</taxon>
        <taxon>Sphingomonas</taxon>
    </lineage>
</organism>
<evidence type="ECO:0000313" key="3">
    <source>
        <dbReference type="Proteomes" id="UP001139451"/>
    </source>
</evidence>
<feature type="transmembrane region" description="Helical" evidence="1">
    <location>
        <begin position="85"/>
        <end position="104"/>
    </location>
</feature>
<keyword evidence="1" id="KW-1133">Transmembrane helix</keyword>
<accession>A0A9X2HNE7</accession>
<keyword evidence="1" id="KW-0472">Membrane</keyword>
<protein>
    <submittedName>
        <fullName evidence="2">DUF4239 domain-containing protein</fullName>
    </submittedName>
</protein>